<dbReference type="Gene3D" id="3.60.21.10">
    <property type="match status" value="1"/>
</dbReference>
<gene>
    <name evidence="3" type="ORF">PBS001_LOCUS3496</name>
    <name evidence="2" type="ORF">PBS003_LOCUS2790</name>
</gene>
<protein>
    <submittedName>
        <fullName evidence="2">Uncharacterized protein</fullName>
    </submittedName>
</protein>
<evidence type="ECO:0000256" key="1">
    <source>
        <dbReference type="SAM" id="SignalP"/>
    </source>
</evidence>
<comment type="caution">
    <text evidence="2">The sequence shown here is derived from an EMBL/GenBank/DDBJ whole genome shotgun (WGS) entry which is preliminary data.</text>
</comment>
<feature type="chain" id="PRO_5043549599" evidence="1">
    <location>
        <begin position="21"/>
        <end position="138"/>
    </location>
</feature>
<dbReference type="EMBL" id="CAKKTJ010000132">
    <property type="protein sequence ID" value="CAH0475982.1"/>
    <property type="molecule type" value="Genomic_DNA"/>
</dbReference>
<evidence type="ECO:0000313" key="4">
    <source>
        <dbReference type="Proteomes" id="UP001158986"/>
    </source>
</evidence>
<dbReference type="AlphaFoldDB" id="A0AAU9KZ60"/>
<dbReference type="Proteomes" id="UP001160483">
    <property type="component" value="Unassembled WGS sequence"/>
</dbReference>
<evidence type="ECO:0000313" key="5">
    <source>
        <dbReference type="Proteomes" id="UP001160483"/>
    </source>
</evidence>
<dbReference type="Proteomes" id="UP001158986">
    <property type="component" value="Unassembled WGS sequence"/>
</dbReference>
<dbReference type="InterPro" id="IPR029052">
    <property type="entry name" value="Metallo-depent_PP-like"/>
</dbReference>
<keyword evidence="1" id="KW-0732">Signal</keyword>
<feature type="signal peptide" evidence="1">
    <location>
        <begin position="1"/>
        <end position="20"/>
    </location>
</feature>
<name>A0AAU9KZ60_9STRA</name>
<keyword evidence="4" id="KW-1185">Reference proteome</keyword>
<reference evidence="2 4" key="1">
    <citation type="submission" date="2021-11" db="EMBL/GenBank/DDBJ databases">
        <authorList>
            <person name="Islam A."/>
            <person name="Islam S."/>
            <person name="Flora M.S."/>
            <person name="Rahman M."/>
            <person name="Ziaur R.M."/>
            <person name="Epstein J.H."/>
            <person name="Hassan M."/>
            <person name="Klassen M."/>
            <person name="Woodard K."/>
            <person name="Webb A."/>
            <person name="Webby R.J."/>
            <person name="El Zowalaty M.E."/>
        </authorList>
    </citation>
    <scope>NUCLEOTIDE SEQUENCE</scope>
    <source>
        <strain evidence="3">Pbs1</strain>
        <strain evidence="2">Pbs3</strain>
    </source>
</reference>
<evidence type="ECO:0000313" key="2">
    <source>
        <dbReference type="EMBL" id="CAH0475982.1"/>
    </source>
</evidence>
<sequence>MLHPKFLAVYMGLLGAVTDAAVMSNPESSAYVVSAFASGDWGTTTYQGSCCSRSSTFNNFNVTAESVVASLMNIEAGKTSVPPKVIMEHGDSFYWTGINSLKERDSRFATTFEEKFNDDIYYKYYLGERLWQSRRWRC</sequence>
<proteinExistence type="predicted"/>
<dbReference type="EMBL" id="CAKLCB010000210">
    <property type="protein sequence ID" value="CAH0516858.1"/>
    <property type="molecule type" value="Genomic_DNA"/>
</dbReference>
<organism evidence="2 5">
    <name type="scientific">Peronospora belbahrii</name>
    <dbReference type="NCBI Taxonomy" id="622444"/>
    <lineage>
        <taxon>Eukaryota</taxon>
        <taxon>Sar</taxon>
        <taxon>Stramenopiles</taxon>
        <taxon>Oomycota</taxon>
        <taxon>Peronosporomycetes</taxon>
        <taxon>Peronosporales</taxon>
        <taxon>Peronosporaceae</taxon>
        <taxon>Peronospora</taxon>
    </lineage>
</organism>
<evidence type="ECO:0000313" key="3">
    <source>
        <dbReference type="EMBL" id="CAH0516858.1"/>
    </source>
</evidence>
<accession>A0AAU9KZ60</accession>